<sequence>MNRHIFFVIFSLLLTHHLFGQVQNELMAVLKKKNLTVLRQYTDRINHNTKNRKAGWEYIRDVTPGYQEGVYHMEEWVSNKNDLNTQTIYTFRVAFILAKETICFYNLSVEKNHKVENNWVPYFETIDSFKDDSLYKLFKNEFKTLFQTVLDENDLFTHDLTYGKHCYRSGIPPEGRKQIEVFVQNKDKDSLLQWLHSPNTEKQVYAIDGLYQLKKQGISLTQKELQQIQFVTHKKGRVYTCQGCYIGSENISEITKEFKF</sequence>
<dbReference type="EMBL" id="JASJOU010000004">
    <property type="protein sequence ID" value="MDJ1502102.1"/>
    <property type="molecule type" value="Genomic_DNA"/>
</dbReference>
<protein>
    <submittedName>
        <fullName evidence="1">Uncharacterized protein</fullName>
    </submittedName>
</protein>
<comment type="caution">
    <text evidence="1">The sequence shown here is derived from an EMBL/GenBank/DDBJ whole genome shotgun (WGS) entry which is preliminary data.</text>
</comment>
<dbReference type="RefSeq" id="WP_314511952.1">
    <property type="nucleotide sequence ID" value="NZ_JASJOU010000004.1"/>
</dbReference>
<evidence type="ECO:0000313" key="1">
    <source>
        <dbReference type="EMBL" id="MDJ1502102.1"/>
    </source>
</evidence>
<evidence type="ECO:0000313" key="2">
    <source>
        <dbReference type="Proteomes" id="UP001232063"/>
    </source>
</evidence>
<gene>
    <name evidence="1" type="ORF">QNI22_15655</name>
</gene>
<dbReference type="Proteomes" id="UP001232063">
    <property type="component" value="Unassembled WGS sequence"/>
</dbReference>
<organism evidence="1 2">
    <name type="scientific">Xanthocytophaga agilis</name>
    <dbReference type="NCBI Taxonomy" id="3048010"/>
    <lineage>
        <taxon>Bacteria</taxon>
        <taxon>Pseudomonadati</taxon>
        <taxon>Bacteroidota</taxon>
        <taxon>Cytophagia</taxon>
        <taxon>Cytophagales</taxon>
        <taxon>Rhodocytophagaceae</taxon>
        <taxon>Xanthocytophaga</taxon>
    </lineage>
</organism>
<keyword evidence="2" id="KW-1185">Reference proteome</keyword>
<reference evidence="1" key="1">
    <citation type="submission" date="2023-05" db="EMBL/GenBank/DDBJ databases">
        <authorList>
            <person name="Zhang X."/>
        </authorList>
    </citation>
    <scope>NUCLEOTIDE SEQUENCE</scope>
    <source>
        <strain evidence="1">BD1B2-1</strain>
    </source>
</reference>
<dbReference type="AlphaFoldDB" id="A0AAE3R7D2"/>
<name>A0AAE3R7D2_9BACT</name>
<accession>A0AAE3R7D2</accession>
<proteinExistence type="predicted"/>